<dbReference type="EMBL" id="MT142503">
    <property type="protein sequence ID" value="QJA83081.1"/>
    <property type="molecule type" value="Genomic_DNA"/>
</dbReference>
<protein>
    <submittedName>
        <fullName evidence="2">Uncharacterized protein</fullName>
    </submittedName>
</protein>
<feature type="compositionally biased region" description="Basic residues" evidence="1">
    <location>
        <begin position="57"/>
        <end position="66"/>
    </location>
</feature>
<reference evidence="2" key="1">
    <citation type="submission" date="2020-03" db="EMBL/GenBank/DDBJ databases">
        <title>The deep terrestrial virosphere.</title>
        <authorList>
            <person name="Holmfeldt K."/>
            <person name="Nilsson E."/>
            <person name="Simone D."/>
            <person name="Lopez-Fernandez M."/>
            <person name="Wu X."/>
            <person name="de Brujin I."/>
            <person name="Lundin D."/>
            <person name="Andersson A."/>
            <person name="Bertilsson S."/>
            <person name="Dopson M."/>
        </authorList>
    </citation>
    <scope>NUCLEOTIDE SEQUENCE</scope>
    <source>
        <strain evidence="3">MM415A00315</strain>
        <strain evidence="2">MM415B00552</strain>
    </source>
</reference>
<accession>A0A6M3J2M6</accession>
<sequence length="113" mass="12717">MLTNFERETIICLNESSDPAHIFAYSKTRQKHLEGKLGLKPTMTNGKGGSEYEIDKKRIKPPRVPKKLSADTKAKLVKRLSASRTKSNLRSKNNTTVVKSKDETPKTRKSSSK</sequence>
<evidence type="ECO:0000256" key="1">
    <source>
        <dbReference type="SAM" id="MobiDB-lite"/>
    </source>
</evidence>
<name>A0A6M3J2M6_9ZZZZ</name>
<dbReference type="EMBL" id="MT141511">
    <property type="protein sequence ID" value="QJA64050.1"/>
    <property type="molecule type" value="Genomic_DNA"/>
</dbReference>
<evidence type="ECO:0000313" key="3">
    <source>
        <dbReference type="EMBL" id="QJA83081.1"/>
    </source>
</evidence>
<proteinExistence type="predicted"/>
<feature type="compositionally biased region" description="Polar residues" evidence="1">
    <location>
        <begin position="82"/>
        <end position="98"/>
    </location>
</feature>
<dbReference type="AlphaFoldDB" id="A0A6M3J2M6"/>
<organism evidence="2">
    <name type="scientific">viral metagenome</name>
    <dbReference type="NCBI Taxonomy" id="1070528"/>
    <lineage>
        <taxon>unclassified sequences</taxon>
        <taxon>metagenomes</taxon>
        <taxon>organismal metagenomes</taxon>
    </lineage>
</organism>
<evidence type="ECO:0000313" key="2">
    <source>
        <dbReference type="EMBL" id="QJA64050.1"/>
    </source>
</evidence>
<feature type="region of interest" description="Disordered" evidence="1">
    <location>
        <begin position="38"/>
        <end position="113"/>
    </location>
</feature>
<gene>
    <name evidence="3" type="ORF">MM415A00315_0006</name>
    <name evidence="2" type="ORF">MM415B00552_0040</name>
</gene>